<name>A0A7W7QS90_9ACTN</name>
<keyword evidence="1" id="KW-0472">Membrane</keyword>
<proteinExistence type="predicted"/>
<feature type="transmembrane region" description="Helical" evidence="1">
    <location>
        <begin position="50"/>
        <end position="72"/>
    </location>
</feature>
<gene>
    <name evidence="2" type="ORF">FHS44_005931</name>
</gene>
<protein>
    <submittedName>
        <fullName evidence="2">Drug/metabolite transporter (DMT)-like permease</fullName>
    </submittedName>
</protein>
<evidence type="ECO:0000256" key="1">
    <source>
        <dbReference type="SAM" id="Phobius"/>
    </source>
</evidence>
<evidence type="ECO:0000313" key="3">
    <source>
        <dbReference type="Proteomes" id="UP000552644"/>
    </source>
</evidence>
<keyword evidence="3" id="KW-1185">Reference proteome</keyword>
<sequence>MPNPVPDPVPEHRPLTLTVAAVVMALEGVVTLLLGGYVGVETVVGQPSDAVSSAFVAGFGILLGAALLWVGLGMLRTERWSRSPGVLAQIFAVVVGVTLIQSDQRTIGIPLVAVALIGLVALLSPPTTQALYGEHRDGV</sequence>
<feature type="transmembrane region" description="Helical" evidence="1">
    <location>
        <begin position="107"/>
        <end position="124"/>
    </location>
</feature>
<dbReference type="AlphaFoldDB" id="A0A7W7QS90"/>
<evidence type="ECO:0000313" key="2">
    <source>
        <dbReference type="EMBL" id="MBB4918801.1"/>
    </source>
</evidence>
<dbReference type="RefSeq" id="WP_312863849.1">
    <property type="nucleotide sequence ID" value="NZ_JACHJP010000007.1"/>
</dbReference>
<keyword evidence="1" id="KW-0812">Transmembrane</keyword>
<comment type="caution">
    <text evidence="2">The sequence shown here is derived from an EMBL/GenBank/DDBJ whole genome shotgun (WGS) entry which is preliminary data.</text>
</comment>
<dbReference type="EMBL" id="JACHJP010000007">
    <property type="protein sequence ID" value="MBB4918801.1"/>
    <property type="molecule type" value="Genomic_DNA"/>
</dbReference>
<organism evidence="2 3">
    <name type="scientific">Streptosporangium saharense</name>
    <dbReference type="NCBI Taxonomy" id="1706840"/>
    <lineage>
        <taxon>Bacteria</taxon>
        <taxon>Bacillati</taxon>
        <taxon>Actinomycetota</taxon>
        <taxon>Actinomycetes</taxon>
        <taxon>Streptosporangiales</taxon>
        <taxon>Streptosporangiaceae</taxon>
        <taxon>Streptosporangium</taxon>
    </lineage>
</organism>
<keyword evidence="1" id="KW-1133">Transmembrane helix</keyword>
<feature type="transmembrane region" description="Helical" evidence="1">
    <location>
        <begin position="84"/>
        <end position="101"/>
    </location>
</feature>
<feature type="transmembrane region" description="Helical" evidence="1">
    <location>
        <begin position="15"/>
        <end position="38"/>
    </location>
</feature>
<dbReference type="Proteomes" id="UP000552644">
    <property type="component" value="Unassembled WGS sequence"/>
</dbReference>
<reference evidence="2 3" key="1">
    <citation type="submission" date="2020-08" db="EMBL/GenBank/DDBJ databases">
        <title>Genomic Encyclopedia of Type Strains, Phase III (KMG-III): the genomes of soil and plant-associated and newly described type strains.</title>
        <authorList>
            <person name="Whitman W."/>
        </authorList>
    </citation>
    <scope>NUCLEOTIDE SEQUENCE [LARGE SCALE GENOMIC DNA]</scope>
    <source>
        <strain evidence="2 3">CECT 8840</strain>
    </source>
</reference>
<accession>A0A7W7QS90</accession>